<feature type="transmembrane region" description="Helical" evidence="1">
    <location>
        <begin position="134"/>
        <end position="153"/>
    </location>
</feature>
<dbReference type="OrthoDB" id="7478824at2"/>
<keyword evidence="1" id="KW-1133">Transmembrane helix</keyword>
<keyword evidence="1" id="KW-0472">Membrane</keyword>
<evidence type="ECO:0000256" key="1">
    <source>
        <dbReference type="SAM" id="Phobius"/>
    </source>
</evidence>
<protein>
    <submittedName>
        <fullName evidence="2">Uncharacterized protein</fullName>
    </submittedName>
</protein>
<feature type="transmembrane region" description="Helical" evidence="1">
    <location>
        <begin position="93"/>
        <end position="114"/>
    </location>
</feature>
<organism evidence="2 3">
    <name type="scientific">Aurantiacibacter arachoides</name>
    <dbReference type="NCBI Taxonomy" id="1850444"/>
    <lineage>
        <taxon>Bacteria</taxon>
        <taxon>Pseudomonadati</taxon>
        <taxon>Pseudomonadota</taxon>
        <taxon>Alphaproteobacteria</taxon>
        <taxon>Sphingomonadales</taxon>
        <taxon>Erythrobacteraceae</taxon>
        <taxon>Aurantiacibacter</taxon>
    </lineage>
</organism>
<dbReference type="EMBL" id="WTYH01000001">
    <property type="protein sequence ID" value="MXO93850.1"/>
    <property type="molecule type" value="Genomic_DNA"/>
</dbReference>
<proteinExistence type="predicted"/>
<feature type="transmembrane region" description="Helical" evidence="1">
    <location>
        <begin position="52"/>
        <end position="72"/>
    </location>
</feature>
<reference evidence="2 3" key="1">
    <citation type="submission" date="2019-12" db="EMBL/GenBank/DDBJ databases">
        <title>Genomic-based taxomic classification of the family Erythrobacteraceae.</title>
        <authorList>
            <person name="Xu L."/>
        </authorList>
    </citation>
    <scope>NUCLEOTIDE SEQUENCE [LARGE SCALE GENOMIC DNA]</scope>
    <source>
        <strain evidence="2 3">RC4-10-4</strain>
    </source>
</reference>
<dbReference type="Proteomes" id="UP000460626">
    <property type="component" value="Unassembled WGS sequence"/>
</dbReference>
<feature type="transmembrane region" description="Helical" evidence="1">
    <location>
        <begin position="16"/>
        <end position="37"/>
    </location>
</feature>
<gene>
    <name evidence="2" type="ORF">GRI62_09540</name>
</gene>
<accession>A0A845A2N0</accession>
<sequence>MTPPVALARHIRRETLISGMVNAIISTGFFFAVFGWGQPVRVWGAGHLVADLLPQGFAVAFFASMIPSFLASRAITRGALAADMPRQPSTARLVLKAFVTGLIACGIGAVVWALVFTLGGWKTVAPVQALTLKVGYGFFLGMAVTFFTLTRLLRGEDVVRQPVPGIVS</sequence>
<dbReference type="RefSeq" id="WP_131453133.1">
    <property type="nucleotide sequence ID" value="NZ_BMJK01000001.1"/>
</dbReference>
<keyword evidence="1" id="KW-0812">Transmembrane</keyword>
<evidence type="ECO:0000313" key="2">
    <source>
        <dbReference type="EMBL" id="MXO93850.1"/>
    </source>
</evidence>
<keyword evidence="3" id="KW-1185">Reference proteome</keyword>
<comment type="caution">
    <text evidence="2">The sequence shown here is derived from an EMBL/GenBank/DDBJ whole genome shotgun (WGS) entry which is preliminary data.</text>
</comment>
<dbReference type="AlphaFoldDB" id="A0A845A2N0"/>
<evidence type="ECO:0000313" key="3">
    <source>
        <dbReference type="Proteomes" id="UP000460626"/>
    </source>
</evidence>
<name>A0A845A2N0_9SPHN</name>